<keyword evidence="1" id="KW-0175">Coiled coil</keyword>
<proteinExistence type="predicted"/>
<keyword evidence="2" id="KW-0732">Signal</keyword>
<comment type="caution">
    <text evidence="3">The sequence shown here is derived from an EMBL/GenBank/DDBJ whole genome shotgun (WGS) entry which is preliminary data.</text>
</comment>
<evidence type="ECO:0000256" key="1">
    <source>
        <dbReference type="SAM" id="Coils"/>
    </source>
</evidence>
<dbReference type="Gene3D" id="3.40.720.10">
    <property type="entry name" value="Alkaline Phosphatase, subunit A"/>
    <property type="match status" value="1"/>
</dbReference>
<evidence type="ECO:0000256" key="2">
    <source>
        <dbReference type="SAM" id="SignalP"/>
    </source>
</evidence>
<dbReference type="PANTHER" id="PTHR10974:SF1">
    <property type="entry name" value="FI08016P-RELATED"/>
    <property type="match status" value="1"/>
</dbReference>
<gene>
    <name evidence="3" type="ORF">M0812_19782</name>
</gene>
<name>A0AAV7Z2T5_9EUKA</name>
<dbReference type="Pfam" id="PF02995">
    <property type="entry name" value="DUF229"/>
    <property type="match status" value="1"/>
</dbReference>
<feature type="coiled-coil region" evidence="1">
    <location>
        <begin position="233"/>
        <end position="260"/>
    </location>
</feature>
<dbReference type="SUPFAM" id="SSF53649">
    <property type="entry name" value="Alkaline phosphatase-like"/>
    <property type="match status" value="1"/>
</dbReference>
<dbReference type="GO" id="GO:0005615">
    <property type="term" value="C:extracellular space"/>
    <property type="evidence" value="ECO:0007669"/>
    <property type="project" value="TreeGrafter"/>
</dbReference>
<evidence type="ECO:0000313" key="3">
    <source>
        <dbReference type="EMBL" id="KAJ3434440.1"/>
    </source>
</evidence>
<feature type="chain" id="PRO_5043608480" evidence="2">
    <location>
        <begin position="27"/>
        <end position="736"/>
    </location>
</feature>
<dbReference type="EMBL" id="JANTQA010000043">
    <property type="protein sequence ID" value="KAJ3434440.1"/>
    <property type="molecule type" value="Genomic_DNA"/>
</dbReference>
<feature type="signal peptide" evidence="2">
    <location>
        <begin position="1"/>
        <end position="26"/>
    </location>
</feature>
<accession>A0AAV7Z2T5</accession>
<evidence type="ECO:0000313" key="4">
    <source>
        <dbReference type="Proteomes" id="UP001146793"/>
    </source>
</evidence>
<dbReference type="Proteomes" id="UP001146793">
    <property type="component" value="Unassembled WGS sequence"/>
</dbReference>
<dbReference type="PANTHER" id="PTHR10974">
    <property type="entry name" value="FI08016P-RELATED"/>
    <property type="match status" value="1"/>
</dbReference>
<sequence>MLKQKKRHFSVIFLLVLLLVTVYVLKQNKQNKQRKQLDTESKYSRQIRKCFEELPQDKLYFSEQISCPIENKKNDLAWQVSSLKNSLMNACQPHSQECAELTEAKIKRKESRQYSSAVLMRNSLNFREPKLIKFEETANQNMFRDVLKEYCLDRVSNNPTGQHHHSSIYKTIANDSLKAESSMRYIIKNQEGAKLGEIARGEEFDYSNYSMVNIQAEYRKGPKYKQDFPFFNYRKDQDVLDRVRRRIARIEAQEKEKRKKRGIFSDQKPEKMNMLLILNDALSHLRYVRIFSIFREWLDRKVNAGQIEYFAFRRYHVMGWFSTENQPPFYMGTKSNVEKRIPGYPNHEQQNCGELDGKVKEKDCDRILWNKYREEGYLTIDSRDRFDGRYLHQCHDVYVKNCTKENEWSNLYADIVIPNNTFGDIFSVLSFTTLTWLEQVLKEHVGQHPIFATATNMNFHTVPRKLSTTIWDMMSFLETVDFENTMIILHSDHGFHYTQHAYNEAGFNEHKFPQLLFIMPKRFLDKNPWMRENLQNNANRLFSHFDLYTTMREFPRMQSDLFENEFKKKAKKQSSPKYSHLVENTYNLFTERIPKGRTCKQANIDPGYCVCVKWEKSYSPVMRQQAVKYAKRSVKLINRKIKKKRSNCLPLEYVRIENLEQTVSQKQMRYHLIGKVEGKKDIIRFQIFWSKMRKHKVYLPIRMSKMSDAEVNNKVPEDLGIDPHICFLKDEEQSAI</sequence>
<dbReference type="InterPro" id="IPR004245">
    <property type="entry name" value="DUF229"/>
</dbReference>
<dbReference type="InterPro" id="IPR017850">
    <property type="entry name" value="Alkaline_phosphatase_core_sf"/>
</dbReference>
<protein>
    <submittedName>
        <fullName evidence="3">Uncharacterized protein</fullName>
    </submittedName>
</protein>
<dbReference type="AlphaFoldDB" id="A0AAV7Z2T5"/>
<reference evidence="3" key="1">
    <citation type="submission" date="2022-08" db="EMBL/GenBank/DDBJ databases">
        <title>Novel sulphate-reducing endosymbionts in the free-living metamonad Anaeramoeba.</title>
        <authorList>
            <person name="Jerlstrom-Hultqvist J."/>
            <person name="Cepicka I."/>
            <person name="Gallot-Lavallee L."/>
            <person name="Salas-Leiva D."/>
            <person name="Curtis B.A."/>
            <person name="Zahonova K."/>
            <person name="Pipaliya S."/>
            <person name="Dacks J."/>
            <person name="Roger A.J."/>
        </authorList>
    </citation>
    <scope>NUCLEOTIDE SEQUENCE</scope>
    <source>
        <strain evidence="3">Busselton2</strain>
    </source>
</reference>
<organism evidence="3 4">
    <name type="scientific">Anaeramoeba flamelloides</name>
    <dbReference type="NCBI Taxonomy" id="1746091"/>
    <lineage>
        <taxon>Eukaryota</taxon>
        <taxon>Metamonada</taxon>
        <taxon>Anaeramoebidae</taxon>
        <taxon>Anaeramoeba</taxon>
    </lineage>
</organism>